<name>A0A6C0CQG4_9ZZZZ</name>
<sequence length="119" mass="14031">MTTTKEELVNTIKEWVTVEKEMKLLSKELKQRRQRKKELTNALCETMKQNEIDCFDINDGKIVYTQNKVKAPISKRHLLTCLTKYFEQKPNDNSAEIAEFILDSREVKIKDNIRLKGNK</sequence>
<evidence type="ECO:0000313" key="1">
    <source>
        <dbReference type="EMBL" id="QHT06533.1"/>
    </source>
</evidence>
<dbReference type="Pfam" id="PF19064">
    <property type="entry name" value="DUF5760"/>
    <property type="match status" value="1"/>
</dbReference>
<reference evidence="1" key="1">
    <citation type="journal article" date="2020" name="Nature">
        <title>Giant virus diversity and host interactions through global metagenomics.</title>
        <authorList>
            <person name="Schulz F."/>
            <person name="Roux S."/>
            <person name="Paez-Espino D."/>
            <person name="Jungbluth S."/>
            <person name="Walsh D.A."/>
            <person name="Denef V.J."/>
            <person name="McMahon K.D."/>
            <person name="Konstantinidis K.T."/>
            <person name="Eloe-Fadrosh E.A."/>
            <person name="Kyrpides N.C."/>
            <person name="Woyke T."/>
        </authorList>
    </citation>
    <scope>NUCLEOTIDE SEQUENCE</scope>
    <source>
        <strain evidence="1">GVMAG-M-3300021425-30</strain>
    </source>
</reference>
<protein>
    <submittedName>
        <fullName evidence="1">Uncharacterized protein</fullName>
    </submittedName>
</protein>
<proteinExistence type="predicted"/>
<accession>A0A6C0CQG4</accession>
<organism evidence="1">
    <name type="scientific">viral metagenome</name>
    <dbReference type="NCBI Taxonomy" id="1070528"/>
    <lineage>
        <taxon>unclassified sequences</taxon>
        <taxon>metagenomes</taxon>
        <taxon>organismal metagenomes</taxon>
    </lineage>
</organism>
<dbReference type="InterPro" id="IPR043918">
    <property type="entry name" value="DUF5760"/>
</dbReference>
<dbReference type="AlphaFoldDB" id="A0A6C0CQG4"/>
<dbReference type="EMBL" id="MN739469">
    <property type="protein sequence ID" value="QHT06533.1"/>
    <property type="molecule type" value="Genomic_DNA"/>
</dbReference>